<dbReference type="AlphaFoldDB" id="D4LYZ7"/>
<accession>D4LYZ7</accession>
<reference evidence="1 2" key="1">
    <citation type="submission" date="2010-03" db="EMBL/GenBank/DDBJ databases">
        <title>The genome sequence of Ruminococcus torques L2-14.</title>
        <authorList>
            <consortium name="metaHIT consortium -- http://www.metahit.eu/"/>
            <person name="Pajon A."/>
            <person name="Turner K."/>
            <person name="Parkhill J."/>
            <person name="Duncan S."/>
            <person name="Flint H."/>
        </authorList>
    </citation>
    <scope>NUCLEOTIDE SEQUENCE [LARGE SCALE GENOMIC DNA]</scope>
    <source>
        <strain evidence="1 2">L2-14</strain>
    </source>
</reference>
<dbReference type="Proteomes" id="UP000008956">
    <property type="component" value="Chromosome"/>
</dbReference>
<proteinExistence type="predicted"/>
<reference evidence="1 2" key="2">
    <citation type="submission" date="2010-03" db="EMBL/GenBank/DDBJ databases">
        <authorList>
            <person name="Pajon A."/>
        </authorList>
    </citation>
    <scope>NUCLEOTIDE SEQUENCE [LARGE SCALE GENOMIC DNA]</scope>
    <source>
        <strain evidence="1 2">L2-14</strain>
    </source>
</reference>
<protein>
    <submittedName>
        <fullName evidence="1">Uncharacterized protein</fullName>
    </submittedName>
</protein>
<dbReference type="HOGENOM" id="CLU_3316486_0_0_9"/>
<dbReference type="KEGG" id="rto:RTO_25360"/>
<evidence type="ECO:0000313" key="2">
    <source>
        <dbReference type="Proteomes" id="UP000008956"/>
    </source>
</evidence>
<gene>
    <name evidence="1" type="ORF">RTO_25360</name>
</gene>
<organism evidence="1 2">
    <name type="scientific">[Ruminococcus] torques L2-14</name>
    <dbReference type="NCBI Taxonomy" id="657313"/>
    <lineage>
        <taxon>Bacteria</taxon>
        <taxon>Bacillati</taxon>
        <taxon>Bacillota</taxon>
        <taxon>Clostridia</taxon>
        <taxon>Lachnospirales</taxon>
        <taxon>Lachnospiraceae</taxon>
        <taxon>Mediterraneibacter</taxon>
    </lineage>
</organism>
<dbReference type="PATRIC" id="fig|657313.3.peg.2418"/>
<sequence>MGHVGKCWIYASSKYHISLELIKAACLKRKEIQEKEITR</sequence>
<name>D4LYZ7_9FIRM</name>
<evidence type="ECO:0000313" key="1">
    <source>
        <dbReference type="EMBL" id="CBL27007.1"/>
    </source>
</evidence>
<dbReference type="EMBL" id="FP929055">
    <property type="protein sequence ID" value="CBL27007.1"/>
    <property type="molecule type" value="Genomic_DNA"/>
</dbReference>